<protein>
    <recommendedName>
        <fullName evidence="4">Protein sprouty homolog 2</fullName>
    </recommendedName>
</protein>
<accession>A0A2I4BDC9</accession>
<dbReference type="FunCoup" id="A0A2I4BDC9">
    <property type="interactions" value="318"/>
</dbReference>
<feature type="compositionally biased region" description="Basic and acidic residues" evidence="8">
    <location>
        <begin position="1"/>
        <end position="11"/>
    </location>
</feature>
<evidence type="ECO:0000256" key="5">
    <source>
        <dbReference type="ARBA" id="ARBA00022473"/>
    </source>
</evidence>
<evidence type="ECO:0000256" key="6">
    <source>
        <dbReference type="ARBA" id="ARBA00022490"/>
    </source>
</evidence>
<evidence type="ECO:0000256" key="1">
    <source>
        <dbReference type="ARBA" id="ARBA00004370"/>
    </source>
</evidence>
<dbReference type="GO" id="GO:0040037">
    <property type="term" value="P:negative regulation of fibroblast growth factor receptor signaling pathway"/>
    <property type="evidence" value="ECO:0007669"/>
    <property type="project" value="TreeGrafter"/>
</dbReference>
<keyword evidence="9" id="KW-1185">Reference proteome</keyword>
<evidence type="ECO:0000256" key="4">
    <source>
        <dbReference type="ARBA" id="ARBA00018854"/>
    </source>
</evidence>
<dbReference type="InterPro" id="IPR007875">
    <property type="entry name" value="Sprouty"/>
</dbReference>
<comment type="similarity">
    <text evidence="3">Belongs to the sprouty family.</text>
</comment>
<dbReference type="GO" id="GO:0005829">
    <property type="term" value="C:cytosol"/>
    <property type="evidence" value="ECO:0007669"/>
    <property type="project" value="TreeGrafter"/>
</dbReference>
<reference evidence="10" key="1">
    <citation type="submission" date="2025-08" db="UniProtKB">
        <authorList>
            <consortium name="RefSeq"/>
        </authorList>
    </citation>
    <scope>IDENTIFICATION</scope>
    <source>
        <strain evidence="10">Quisiro</strain>
        <tissue evidence="10">Liver</tissue>
    </source>
</reference>
<evidence type="ECO:0000313" key="9">
    <source>
        <dbReference type="Proteomes" id="UP000192220"/>
    </source>
</evidence>
<dbReference type="STRING" id="52670.A0A2I4BDC9"/>
<feature type="compositionally biased region" description="Polar residues" evidence="8">
    <location>
        <begin position="34"/>
        <end position="59"/>
    </location>
</feature>
<evidence type="ECO:0000256" key="7">
    <source>
        <dbReference type="ARBA" id="ARBA00023136"/>
    </source>
</evidence>
<dbReference type="PANTHER" id="PTHR12365:SF8">
    <property type="entry name" value="PROTEIN SPROUTY HOMOLOG 2"/>
    <property type="match status" value="1"/>
</dbReference>
<dbReference type="RefSeq" id="XP_013865747.1">
    <property type="nucleotide sequence ID" value="XM_014010293.1"/>
</dbReference>
<organism evidence="9 10">
    <name type="scientific">Austrofundulus limnaeus</name>
    <name type="common">Annual killifish</name>
    <dbReference type="NCBI Taxonomy" id="52670"/>
    <lineage>
        <taxon>Eukaryota</taxon>
        <taxon>Metazoa</taxon>
        <taxon>Chordata</taxon>
        <taxon>Craniata</taxon>
        <taxon>Vertebrata</taxon>
        <taxon>Euteleostomi</taxon>
        <taxon>Actinopterygii</taxon>
        <taxon>Neopterygii</taxon>
        <taxon>Teleostei</taxon>
        <taxon>Neoteleostei</taxon>
        <taxon>Acanthomorphata</taxon>
        <taxon>Ovalentaria</taxon>
        <taxon>Atherinomorphae</taxon>
        <taxon>Cyprinodontiformes</taxon>
        <taxon>Rivulidae</taxon>
        <taxon>Austrofundulus</taxon>
    </lineage>
</organism>
<feature type="region of interest" description="Disordered" evidence="8">
    <location>
        <begin position="1"/>
        <end position="146"/>
    </location>
</feature>
<keyword evidence="6" id="KW-0963">Cytoplasm</keyword>
<evidence type="ECO:0000256" key="2">
    <source>
        <dbReference type="ARBA" id="ARBA00004496"/>
    </source>
</evidence>
<dbReference type="KEGG" id="alim:106518866"/>
<feature type="compositionally biased region" description="Low complexity" evidence="8">
    <location>
        <begin position="130"/>
        <end position="139"/>
    </location>
</feature>
<comment type="subcellular location">
    <subcellularLocation>
        <location evidence="2">Cytoplasm</location>
    </subcellularLocation>
    <subcellularLocation>
        <location evidence="1">Membrane</location>
    </subcellularLocation>
</comment>
<feature type="compositionally biased region" description="Polar residues" evidence="8">
    <location>
        <begin position="68"/>
        <end position="96"/>
    </location>
</feature>
<dbReference type="InParanoid" id="A0A2I4BDC9"/>
<dbReference type="GO" id="GO:0048513">
    <property type="term" value="P:animal organ development"/>
    <property type="evidence" value="ECO:0007669"/>
    <property type="project" value="TreeGrafter"/>
</dbReference>
<feature type="compositionally biased region" description="Polar residues" evidence="8">
    <location>
        <begin position="105"/>
        <end position="122"/>
    </location>
</feature>
<dbReference type="AlphaFoldDB" id="A0A2I4BDC9"/>
<dbReference type="GO" id="GO:0046580">
    <property type="term" value="P:negative regulation of Ras protein signal transduction"/>
    <property type="evidence" value="ECO:0007669"/>
    <property type="project" value="TreeGrafter"/>
</dbReference>
<dbReference type="InterPro" id="IPR051192">
    <property type="entry name" value="Sprouty_domain"/>
</dbReference>
<sequence>MDPRSQNDRDGGGGQHGGSMTGLSSILHDDGRPQQLTQQTTNGSVDSGLNSGRRSQTPPLLSLDQIKLTGSSNDYTDGPTGAQQKPNLVRTSGQQETLEERRQNLHNLHSLSQHENTSNSLSSREDMLQSSSVEGSQSSIRTSKGSINSGLRLLGTQANGDQIVRTQPKRSELNSEELKPLSDEIREVEVTPGSMPIVNRDKHADKCSECERCRCSECGRPRTLPSCWLCGRRCVCSAQSAVEYWTCACCVKGLFYHCSSDDEDMCADQPFSCSQSHCCVRWTTISLLSLFLPCLLCYLPAKGCVALCQCCYDRATRPGCRCKNSTAPHQKDGKPT</sequence>
<dbReference type="PANTHER" id="PTHR12365">
    <property type="entry name" value="SPROUTY"/>
    <property type="match status" value="1"/>
</dbReference>
<keyword evidence="5" id="KW-0217">Developmental protein</keyword>
<dbReference type="GO" id="GO:0016020">
    <property type="term" value="C:membrane"/>
    <property type="evidence" value="ECO:0007669"/>
    <property type="project" value="UniProtKB-SubCell"/>
</dbReference>
<evidence type="ECO:0000256" key="3">
    <source>
        <dbReference type="ARBA" id="ARBA00010964"/>
    </source>
</evidence>
<evidence type="ECO:0000256" key="8">
    <source>
        <dbReference type="SAM" id="MobiDB-lite"/>
    </source>
</evidence>
<dbReference type="CTD" id="10253"/>
<evidence type="ECO:0000313" key="10">
    <source>
        <dbReference type="RefSeq" id="XP_013865747.1"/>
    </source>
</evidence>
<dbReference type="Proteomes" id="UP000192220">
    <property type="component" value="Unplaced"/>
</dbReference>
<gene>
    <name evidence="10" type="primary">spry2</name>
</gene>
<dbReference type="PROSITE" id="PS51227">
    <property type="entry name" value="SPR"/>
    <property type="match status" value="1"/>
</dbReference>
<name>A0A2I4BDC9_AUSLI</name>
<keyword evidence="7" id="KW-0472">Membrane</keyword>
<dbReference type="Pfam" id="PF05210">
    <property type="entry name" value="Sprouty"/>
    <property type="match status" value="1"/>
</dbReference>
<dbReference type="OrthoDB" id="10038884at2759"/>
<proteinExistence type="inferred from homology"/>